<protein>
    <submittedName>
        <fullName evidence="2">Uncharacterized protein</fullName>
    </submittedName>
</protein>
<accession>A0ABP5IED5</accession>
<comment type="caution">
    <text evidence="2">The sequence shown here is derived from an EMBL/GenBank/DDBJ whole genome shotgun (WGS) entry which is preliminary data.</text>
</comment>
<feature type="region of interest" description="Disordered" evidence="1">
    <location>
        <begin position="1"/>
        <end position="20"/>
    </location>
</feature>
<keyword evidence="3" id="KW-1185">Reference proteome</keyword>
<dbReference type="RefSeq" id="WP_344552321.1">
    <property type="nucleotide sequence ID" value="NZ_BAAANS010000016.1"/>
</dbReference>
<reference evidence="3" key="1">
    <citation type="journal article" date="2019" name="Int. J. Syst. Evol. Microbiol.">
        <title>The Global Catalogue of Microorganisms (GCM) 10K type strain sequencing project: providing services to taxonomists for standard genome sequencing and annotation.</title>
        <authorList>
            <consortium name="The Broad Institute Genomics Platform"/>
            <consortium name="The Broad Institute Genome Sequencing Center for Infectious Disease"/>
            <person name="Wu L."/>
            <person name="Ma J."/>
        </authorList>
    </citation>
    <scope>NUCLEOTIDE SEQUENCE [LARGE SCALE GENOMIC DNA]</scope>
    <source>
        <strain evidence="3">JCM 14559</strain>
    </source>
</reference>
<sequence>MTDTIYFPPGHDAEDLGQRTREHVVNNVLAEAGKASRRAAE</sequence>
<organism evidence="2 3">
    <name type="scientific">Kitasatospora saccharophila</name>
    <dbReference type="NCBI Taxonomy" id="407973"/>
    <lineage>
        <taxon>Bacteria</taxon>
        <taxon>Bacillati</taxon>
        <taxon>Actinomycetota</taxon>
        <taxon>Actinomycetes</taxon>
        <taxon>Kitasatosporales</taxon>
        <taxon>Streptomycetaceae</taxon>
        <taxon>Kitasatospora</taxon>
    </lineage>
</organism>
<dbReference type="EMBL" id="BAAANS010000016">
    <property type="protein sequence ID" value="GAA2097535.1"/>
    <property type="molecule type" value="Genomic_DNA"/>
</dbReference>
<dbReference type="Proteomes" id="UP001500897">
    <property type="component" value="Unassembled WGS sequence"/>
</dbReference>
<evidence type="ECO:0000256" key="1">
    <source>
        <dbReference type="SAM" id="MobiDB-lite"/>
    </source>
</evidence>
<proteinExistence type="predicted"/>
<evidence type="ECO:0000313" key="2">
    <source>
        <dbReference type="EMBL" id="GAA2097535.1"/>
    </source>
</evidence>
<evidence type="ECO:0000313" key="3">
    <source>
        <dbReference type="Proteomes" id="UP001500897"/>
    </source>
</evidence>
<gene>
    <name evidence="2" type="ORF">GCM10009759_27730</name>
</gene>
<feature type="compositionally biased region" description="Basic and acidic residues" evidence="1">
    <location>
        <begin position="11"/>
        <end position="20"/>
    </location>
</feature>
<name>A0ABP5IED5_9ACTN</name>